<evidence type="ECO:0000313" key="6">
    <source>
        <dbReference type="Proteomes" id="UP000197058"/>
    </source>
</evidence>
<dbReference type="EMBL" id="CP022046">
    <property type="protein sequence ID" value="ASE33044.1"/>
    <property type="molecule type" value="Genomic_DNA"/>
</dbReference>
<name>A0AAI8DG01_MAMSC</name>
<protein>
    <submittedName>
        <fullName evidence="5">MarR family transcriptional regulator</fullName>
    </submittedName>
</protein>
<dbReference type="PRINTS" id="PR00598">
    <property type="entry name" value="HTHMARR"/>
</dbReference>
<dbReference type="SMART" id="SM00347">
    <property type="entry name" value="HTH_MARR"/>
    <property type="match status" value="1"/>
</dbReference>
<dbReference type="GO" id="GO:0003677">
    <property type="term" value="F:DNA binding"/>
    <property type="evidence" value="ECO:0007669"/>
    <property type="project" value="UniProtKB-KW"/>
</dbReference>
<accession>A0AAI8DG01</accession>
<keyword evidence="3" id="KW-0804">Transcription</keyword>
<dbReference type="PANTHER" id="PTHR42756:SF1">
    <property type="entry name" value="TRANSCRIPTIONAL REPRESSOR OF EMRAB OPERON"/>
    <property type="match status" value="1"/>
</dbReference>
<dbReference type="InterPro" id="IPR000835">
    <property type="entry name" value="HTH_MarR-typ"/>
</dbReference>
<evidence type="ECO:0000256" key="3">
    <source>
        <dbReference type="ARBA" id="ARBA00023163"/>
    </source>
</evidence>
<evidence type="ECO:0000259" key="4">
    <source>
        <dbReference type="PROSITE" id="PS50995"/>
    </source>
</evidence>
<dbReference type="GO" id="GO:0003700">
    <property type="term" value="F:DNA-binding transcription factor activity"/>
    <property type="evidence" value="ECO:0007669"/>
    <property type="project" value="InterPro"/>
</dbReference>
<dbReference type="KEGG" id="sscu:CEP64_00060"/>
<dbReference type="Proteomes" id="UP000197058">
    <property type="component" value="Chromosome"/>
</dbReference>
<evidence type="ECO:0000313" key="5">
    <source>
        <dbReference type="EMBL" id="ASE33044.1"/>
    </source>
</evidence>
<organism evidence="5 6">
    <name type="scientific">Mammaliicoccus sciuri</name>
    <name type="common">Staphylococcus sciuri</name>
    <dbReference type="NCBI Taxonomy" id="1296"/>
    <lineage>
        <taxon>Bacteria</taxon>
        <taxon>Bacillati</taxon>
        <taxon>Bacillota</taxon>
        <taxon>Bacilli</taxon>
        <taxon>Bacillales</taxon>
        <taxon>Staphylococcaceae</taxon>
        <taxon>Mammaliicoccus</taxon>
    </lineage>
</organism>
<dbReference type="PROSITE" id="PS50995">
    <property type="entry name" value="HTH_MARR_2"/>
    <property type="match status" value="1"/>
</dbReference>
<sequence length="163" mass="19013">MEEYNMENIEKEELLQDFKTKLLRLNTNFKFLCGHVANSNGYSLNYLNLLYFISENEGMTLAGLAESLDMDKGNLSRLLNEQIREGYVEKKMDRQDNRKIHVFITEVGSEKIKELNKICITNLDHLLKILPNEEFTNFISTLDKLDNHFSNYAKVIKDGELQV</sequence>
<dbReference type="AlphaFoldDB" id="A0AAI8DG01"/>
<dbReference type="Pfam" id="PF12802">
    <property type="entry name" value="MarR_2"/>
    <property type="match status" value="1"/>
</dbReference>
<dbReference type="Gene3D" id="1.10.10.10">
    <property type="entry name" value="Winged helix-like DNA-binding domain superfamily/Winged helix DNA-binding domain"/>
    <property type="match status" value="1"/>
</dbReference>
<evidence type="ECO:0000256" key="2">
    <source>
        <dbReference type="ARBA" id="ARBA00023125"/>
    </source>
</evidence>
<evidence type="ECO:0000256" key="1">
    <source>
        <dbReference type="ARBA" id="ARBA00023015"/>
    </source>
</evidence>
<gene>
    <name evidence="5" type="ORF">CEP64_00060</name>
</gene>
<keyword evidence="2" id="KW-0238">DNA-binding</keyword>
<keyword evidence="1" id="KW-0805">Transcription regulation</keyword>
<feature type="domain" description="HTH marR-type" evidence="4">
    <location>
        <begin position="11"/>
        <end position="147"/>
    </location>
</feature>
<dbReference type="InterPro" id="IPR036390">
    <property type="entry name" value="WH_DNA-bd_sf"/>
</dbReference>
<proteinExistence type="predicted"/>
<dbReference type="SUPFAM" id="SSF46785">
    <property type="entry name" value="Winged helix' DNA-binding domain"/>
    <property type="match status" value="1"/>
</dbReference>
<dbReference type="InterPro" id="IPR036388">
    <property type="entry name" value="WH-like_DNA-bd_sf"/>
</dbReference>
<dbReference type="PANTHER" id="PTHR42756">
    <property type="entry name" value="TRANSCRIPTIONAL REGULATOR, MARR"/>
    <property type="match status" value="1"/>
</dbReference>
<reference evidence="6" key="1">
    <citation type="submission" date="2017-06" db="EMBL/GenBank/DDBJ databases">
        <title>FDA dAtabase for Regulatory Grade micrObial Sequences (FDA-ARGOS): Supporting development and validation of Infectious Disease Dx tests.</title>
        <authorList>
            <person name="Goldberg B."/>
            <person name="Campos J."/>
            <person name="Tallon L."/>
            <person name="Sadzewicz L."/>
            <person name="Sengamalay N."/>
            <person name="Ott S."/>
            <person name="Godinez A."/>
            <person name="Nagaraj S."/>
            <person name="Vavikolanu K."/>
            <person name="Nadendla S."/>
            <person name="George J."/>
            <person name="Geyer C."/>
            <person name="Sichtig H."/>
        </authorList>
    </citation>
    <scope>NUCLEOTIDE SEQUENCE [LARGE SCALE GENOMIC DNA]</scope>
    <source>
        <strain evidence="6">FDAARGOS_285</strain>
    </source>
</reference>